<feature type="compositionally biased region" description="Basic and acidic residues" evidence="1">
    <location>
        <begin position="163"/>
        <end position="179"/>
    </location>
</feature>
<evidence type="ECO:0000313" key="2">
    <source>
        <dbReference type="EMBL" id="GEU48787.1"/>
    </source>
</evidence>
<reference evidence="2" key="1">
    <citation type="journal article" date="2019" name="Sci. Rep.">
        <title>Draft genome of Tanacetum cinerariifolium, the natural source of mosquito coil.</title>
        <authorList>
            <person name="Yamashiro T."/>
            <person name="Shiraishi A."/>
            <person name="Satake H."/>
            <person name="Nakayama K."/>
        </authorList>
    </citation>
    <scope>NUCLEOTIDE SEQUENCE</scope>
</reference>
<dbReference type="EMBL" id="BKCJ010002471">
    <property type="protein sequence ID" value="GEU48787.1"/>
    <property type="molecule type" value="Genomic_DNA"/>
</dbReference>
<proteinExistence type="predicted"/>
<sequence length="211" mass="24173">MNEAIQIDVQLQSDKLRDEAQAKNEDFINKLDENIKKIIKEQVKEQVKAQAYKILPKIKNTVNEQLKTEVMTRSSTLVDVYESDKLILDTYGDIIMIKRHRDDQDEDEETSAGSNRGSKRKRAGKEPESTSEPKEKTSKSASKSKEGSKSHQEHAGKSTQVEDPIHIDEELEEPAHQEFDTGFTEEQPVDEITQHPDWFKKPSKPVTPDRD</sequence>
<accession>A0A6L2KJ50</accession>
<comment type="caution">
    <text evidence="2">The sequence shown here is derived from an EMBL/GenBank/DDBJ whole genome shotgun (WGS) entry which is preliminary data.</text>
</comment>
<feature type="region of interest" description="Disordered" evidence="1">
    <location>
        <begin position="101"/>
        <end position="211"/>
    </location>
</feature>
<gene>
    <name evidence="2" type="ORF">Tci_020765</name>
</gene>
<dbReference type="AlphaFoldDB" id="A0A6L2KJ50"/>
<protein>
    <submittedName>
        <fullName evidence="2">Uncharacterized protein</fullName>
    </submittedName>
</protein>
<evidence type="ECO:0000256" key="1">
    <source>
        <dbReference type="SAM" id="MobiDB-lite"/>
    </source>
</evidence>
<feature type="compositionally biased region" description="Basic and acidic residues" evidence="1">
    <location>
        <begin position="124"/>
        <end position="156"/>
    </location>
</feature>
<organism evidence="2">
    <name type="scientific">Tanacetum cinerariifolium</name>
    <name type="common">Dalmatian daisy</name>
    <name type="synonym">Chrysanthemum cinerariifolium</name>
    <dbReference type="NCBI Taxonomy" id="118510"/>
    <lineage>
        <taxon>Eukaryota</taxon>
        <taxon>Viridiplantae</taxon>
        <taxon>Streptophyta</taxon>
        <taxon>Embryophyta</taxon>
        <taxon>Tracheophyta</taxon>
        <taxon>Spermatophyta</taxon>
        <taxon>Magnoliopsida</taxon>
        <taxon>eudicotyledons</taxon>
        <taxon>Gunneridae</taxon>
        <taxon>Pentapetalae</taxon>
        <taxon>asterids</taxon>
        <taxon>campanulids</taxon>
        <taxon>Asterales</taxon>
        <taxon>Asteraceae</taxon>
        <taxon>Asteroideae</taxon>
        <taxon>Anthemideae</taxon>
        <taxon>Anthemidinae</taxon>
        <taxon>Tanacetum</taxon>
    </lineage>
</organism>
<name>A0A6L2KJ50_TANCI</name>